<evidence type="ECO:0000256" key="1">
    <source>
        <dbReference type="SAM" id="Phobius"/>
    </source>
</evidence>
<keyword evidence="1" id="KW-0812">Transmembrane</keyword>
<organism evidence="2 3">
    <name type="scientific">Cupriavidus yeoncheonensis</name>
    <dbReference type="NCBI Taxonomy" id="1462994"/>
    <lineage>
        <taxon>Bacteria</taxon>
        <taxon>Pseudomonadati</taxon>
        <taxon>Pseudomonadota</taxon>
        <taxon>Betaproteobacteria</taxon>
        <taxon>Burkholderiales</taxon>
        <taxon>Burkholderiaceae</taxon>
        <taxon>Cupriavidus</taxon>
    </lineage>
</organism>
<dbReference type="AlphaFoldDB" id="A0A916J0M8"/>
<keyword evidence="1" id="KW-0472">Membrane</keyword>
<evidence type="ECO:0008006" key="4">
    <source>
        <dbReference type="Google" id="ProtNLM"/>
    </source>
</evidence>
<reference evidence="2" key="1">
    <citation type="submission" date="2021-03" db="EMBL/GenBank/DDBJ databases">
        <authorList>
            <person name="Peeters C."/>
        </authorList>
    </citation>
    <scope>NUCLEOTIDE SEQUENCE</scope>
    <source>
        <strain evidence="2">LMG 31506</strain>
    </source>
</reference>
<evidence type="ECO:0000313" key="3">
    <source>
        <dbReference type="Proteomes" id="UP000672934"/>
    </source>
</evidence>
<dbReference type="EMBL" id="CAJPUY010000042">
    <property type="protein sequence ID" value="CAG2158144.1"/>
    <property type="molecule type" value="Genomic_DNA"/>
</dbReference>
<dbReference type="Proteomes" id="UP000672934">
    <property type="component" value="Unassembled WGS sequence"/>
</dbReference>
<comment type="caution">
    <text evidence="2">The sequence shown here is derived from an EMBL/GenBank/DDBJ whole genome shotgun (WGS) entry which is preliminary data.</text>
</comment>
<protein>
    <recommendedName>
        <fullName evidence="4">Pilus assembly protein</fullName>
    </recommendedName>
</protein>
<name>A0A916J0M8_9BURK</name>
<proteinExistence type="predicted"/>
<keyword evidence="1" id="KW-1133">Transmembrane helix</keyword>
<dbReference type="RefSeq" id="WP_211951087.1">
    <property type="nucleotide sequence ID" value="NZ_CAJPUY010000042.1"/>
</dbReference>
<keyword evidence="3" id="KW-1185">Reference proteome</keyword>
<feature type="transmembrane region" description="Helical" evidence="1">
    <location>
        <begin position="12"/>
        <end position="31"/>
    </location>
</feature>
<gene>
    <name evidence="2" type="ORF">LMG31506_06261</name>
</gene>
<accession>A0A916J0M8</accession>
<evidence type="ECO:0000313" key="2">
    <source>
        <dbReference type="EMBL" id="CAG2158144.1"/>
    </source>
</evidence>
<sequence length="181" mass="18432">MEFLRRSQSGVTLIVTLIFLAMFMLITLAVVNSGLTNVKVAANQQHTVEARDAAQQAIEQVISQDFTAAPASAAAALPVDVNADGKADYTAQVTAPACISALPIKNTQLNLNDASDVSCFVGSGSQNTGIITGSTSGAGSSLCESTQWDVASTVNDAGVTNAAVTVHQGIGVRVPAPAVCP</sequence>